<feature type="domain" description="Peptidase M3A/M3B catalytic" evidence="7">
    <location>
        <begin position="207"/>
        <end position="587"/>
    </location>
</feature>
<evidence type="ECO:0000256" key="1">
    <source>
        <dbReference type="ARBA" id="ARBA00022670"/>
    </source>
</evidence>
<dbReference type="GO" id="GO:0006518">
    <property type="term" value="P:peptide metabolic process"/>
    <property type="evidence" value="ECO:0007669"/>
    <property type="project" value="TreeGrafter"/>
</dbReference>
<dbReference type="AlphaFoldDB" id="A7NPY8"/>
<dbReference type="Gene3D" id="1.10.1370.20">
    <property type="entry name" value="Oligoendopeptidase f, C-terminal domain"/>
    <property type="match status" value="1"/>
</dbReference>
<dbReference type="InterPro" id="IPR013647">
    <property type="entry name" value="OligopepF_N_dom"/>
</dbReference>
<reference evidence="9 10" key="1">
    <citation type="submission" date="2007-08" db="EMBL/GenBank/DDBJ databases">
        <title>Complete sequence of Roseiflexus castenholzii DSM 13941.</title>
        <authorList>
            <consortium name="US DOE Joint Genome Institute"/>
            <person name="Copeland A."/>
            <person name="Lucas S."/>
            <person name="Lapidus A."/>
            <person name="Barry K."/>
            <person name="Glavina del Rio T."/>
            <person name="Dalin E."/>
            <person name="Tice H."/>
            <person name="Pitluck S."/>
            <person name="Thompson L.S."/>
            <person name="Brettin T."/>
            <person name="Bruce D."/>
            <person name="Detter J.C."/>
            <person name="Han C."/>
            <person name="Tapia R."/>
            <person name="Schmutz J."/>
            <person name="Larimer F."/>
            <person name="Land M."/>
            <person name="Hauser L."/>
            <person name="Kyrpides N."/>
            <person name="Mikhailova N."/>
            <person name="Bryant D.A."/>
            <person name="Hanada S."/>
            <person name="Tsukatani Y."/>
            <person name="Richardson P."/>
        </authorList>
    </citation>
    <scope>NUCLEOTIDE SEQUENCE [LARGE SCALE GENOMIC DNA]</scope>
    <source>
        <strain evidence="10">DSM 13941 / HLO8</strain>
    </source>
</reference>
<dbReference type="GO" id="GO:0046872">
    <property type="term" value="F:metal ion binding"/>
    <property type="evidence" value="ECO:0007669"/>
    <property type="project" value="UniProtKB-UniRule"/>
</dbReference>
<comment type="function">
    <text evidence="6">Has oligopeptidase activity and degrades a variety of small bioactive peptides.</text>
</comment>
<gene>
    <name evidence="9" type="ordered locus">Rcas_3585</name>
</gene>
<name>A7NPY8_ROSCS</name>
<dbReference type="Pfam" id="PF01432">
    <property type="entry name" value="Peptidase_M3"/>
    <property type="match status" value="1"/>
</dbReference>
<dbReference type="PANTHER" id="PTHR11804">
    <property type="entry name" value="PROTEASE M3 THIMET OLIGOPEPTIDASE-RELATED"/>
    <property type="match status" value="1"/>
</dbReference>
<dbReference type="CDD" id="cd09608">
    <property type="entry name" value="M3B_PepF"/>
    <property type="match status" value="1"/>
</dbReference>
<dbReference type="Pfam" id="PF08439">
    <property type="entry name" value="Peptidase_M3_N"/>
    <property type="match status" value="1"/>
</dbReference>
<dbReference type="InterPro" id="IPR042088">
    <property type="entry name" value="OligoPept_F_C"/>
</dbReference>
<dbReference type="NCBIfam" id="TIGR00181">
    <property type="entry name" value="pepF"/>
    <property type="match status" value="1"/>
</dbReference>
<dbReference type="KEGG" id="rca:Rcas_3585"/>
<dbReference type="Proteomes" id="UP000000263">
    <property type="component" value="Chromosome"/>
</dbReference>
<dbReference type="OrthoDB" id="9766487at2"/>
<evidence type="ECO:0000256" key="6">
    <source>
        <dbReference type="RuleBase" id="RU368091"/>
    </source>
</evidence>
<evidence type="ECO:0000259" key="7">
    <source>
        <dbReference type="Pfam" id="PF01432"/>
    </source>
</evidence>
<dbReference type="SUPFAM" id="SSF55486">
    <property type="entry name" value="Metalloproteases ('zincins'), catalytic domain"/>
    <property type="match status" value="1"/>
</dbReference>
<keyword evidence="10" id="KW-1185">Reference proteome</keyword>
<dbReference type="Gene3D" id="1.20.140.70">
    <property type="entry name" value="Oligopeptidase f, N-terminal domain"/>
    <property type="match status" value="1"/>
</dbReference>
<comment type="similarity">
    <text evidence="6">Belongs to the peptidase M3B family.</text>
</comment>
<dbReference type="PANTHER" id="PTHR11804:SF84">
    <property type="entry name" value="SACCHAROLYSIN"/>
    <property type="match status" value="1"/>
</dbReference>
<evidence type="ECO:0000256" key="3">
    <source>
        <dbReference type="ARBA" id="ARBA00022801"/>
    </source>
</evidence>
<proteinExistence type="inferred from homology"/>
<evidence type="ECO:0000313" key="9">
    <source>
        <dbReference type="EMBL" id="ABU59634.1"/>
    </source>
</evidence>
<evidence type="ECO:0000256" key="4">
    <source>
        <dbReference type="ARBA" id="ARBA00022833"/>
    </source>
</evidence>
<dbReference type="Gene3D" id="1.10.287.830">
    <property type="entry name" value="putative peptidase helix hairpin domain like"/>
    <property type="match status" value="1"/>
</dbReference>
<dbReference type="InterPro" id="IPR001567">
    <property type="entry name" value="Pept_M3A_M3B_dom"/>
</dbReference>
<organism evidence="9 10">
    <name type="scientific">Roseiflexus castenholzii (strain DSM 13941 / HLO8)</name>
    <dbReference type="NCBI Taxonomy" id="383372"/>
    <lineage>
        <taxon>Bacteria</taxon>
        <taxon>Bacillati</taxon>
        <taxon>Chloroflexota</taxon>
        <taxon>Chloroflexia</taxon>
        <taxon>Chloroflexales</taxon>
        <taxon>Roseiflexineae</taxon>
        <taxon>Roseiflexaceae</taxon>
        <taxon>Roseiflexus</taxon>
    </lineage>
</organism>
<evidence type="ECO:0000259" key="8">
    <source>
        <dbReference type="Pfam" id="PF08439"/>
    </source>
</evidence>
<keyword evidence="5 6" id="KW-0482">Metalloprotease</keyword>
<dbReference type="InterPro" id="IPR004438">
    <property type="entry name" value="Peptidase_M3B"/>
</dbReference>
<dbReference type="EC" id="3.4.24.-" evidence="6"/>
<keyword evidence="2 6" id="KW-0479">Metal-binding</keyword>
<keyword evidence="3 6" id="KW-0378">Hydrolase</keyword>
<dbReference type="EMBL" id="CP000804">
    <property type="protein sequence ID" value="ABU59634.1"/>
    <property type="molecule type" value="Genomic_DNA"/>
</dbReference>
<comment type="cofactor">
    <cofactor evidence="6">
        <name>Zn(2+)</name>
        <dbReference type="ChEBI" id="CHEBI:29105"/>
    </cofactor>
    <text evidence="6">Binds 1 zinc ion.</text>
</comment>
<dbReference type="HOGENOM" id="CLU_021290_2_0_0"/>
<dbReference type="STRING" id="383372.Rcas_3585"/>
<dbReference type="InterPro" id="IPR045090">
    <property type="entry name" value="Pept_M3A_M3B"/>
</dbReference>
<protein>
    <recommendedName>
        <fullName evidence="6">Oligopeptidase F</fullName>
        <ecNumber evidence="6">3.4.24.-</ecNumber>
    </recommendedName>
</protein>
<dbReference type="GO" id="GO:0006508">
    <property type="term" value="P:proteolysis"/>
    <property type="evidence" value="ECO:0007669"/>
    <property type="project" value="UniProtKB-KW"/>
</dbReference>
<accession>A7NPY8</accession>
<keyword evidence="1 6" id="KW-0645">Protease</keyword>
<evidence type="ECO:0000256" key="2">
    <source>
        <dbReference type="ARBA" id="ARBA00022723"/>
    </source>
</evidence>
<feature type="domain" description="Oligopeptidase F N-terminal" evidence="8">
    <location>
        <begin position="117"/>
        <end position="186"/>
    </location>
</feature>
<keyword evidence="4 6" id="KW-0862">Zinc</keyword>
<dbReference type="eggNOG" id="COG1164">
    <property type="taxonomic scope" value="Bacteria"/>
</dbReference>
<dbReference type="GO" id="GO:0004222">
    <property type="term" value="F:metalloendopeptidase activity"/>
    <property type="evidence" value="ECO:0007669"/>
    <property type="project" value="UniProtKB-UniRule"/>
</dbReference>
<evidence type="ECO:0000313" key="10">
    <source>
        <dbReference type="Proteomes" id="UP000000263"/>
    </source>
</evidence>
<evidence type="ECO:0000256" key="5">
    <source>
        <dbReference type="ARBA" id="ARBA00023049"/>
    </source>
</evidence>
<sequence length="605" mass="68983">MTEMQKIPRRDEIPEQYRWDLTTIYPDDAAWEQDIAAIESMLGDVAALQGRVARSADDLLAALRMRDQVSMRLWQVYVYANRRFDSDTTDPVGQALAERAGTLAAKVSAALAFIDPEILVAPEEQIRAWLRDHPDLAVYEYALDQLLRQRDHVRSAEVEAILAQFSDITRAPGEIFEVLTNADLSFPTIEDEHGQTVQLSHGRYMRLLRSPDRRVRRDAFIGYYSAFQGIRNTLGASLAAQVRTHVLNARVRNYTSSLEAALTPNDIPVEVYHNLIATVNANLSRLHRYLRLRRRIMGLDELHFYDLYAPLVPEADVAVPYAEGERLVRAAFEPLGEEYGAAIAEAFGNRWIDVYENVGKRSGAYSDGAYTTAPFMLLNYQDRLNDVFTLAHELGHAMHSYFTRKTQPYVYGDYTIFVAEVASTLNEALLTDYLLQTRDDPTLRRYLIVEQLEDIRTTLFRQTMFAEFELEIHRRAEAGEPLTTELFSTIYRNLVARYHGSDVMLDEQIALEWARIPHFYYNFYVYQYATGLSAALALHARIVNEGRPAIERYLRFLRSGSSRPSIELLRDAGVDMLSPAPIQAAMDHFDALLGELEQMTAGAQQ</sequence>